<dbReference type="Gene3D" id="1.20.1730.10">
    <property type="entry name" value="Sodium/glucose cotransporter"/>
    <property type="match status" value="1"/>
</dbReference>
<dbReference type="EMBL" id="CP142149">
    <property type="protein sequence ID" value="WSE30896.1"/>
    <property type="molecule type" value="Genomic_DNA"/>
</dbReference>
<dbReference type="CDD" id="cd10322">
    <property type="entry name" value="SLC5sbd"/>
    <property type="match status" value="1"/>
</dbReference>
<evidence type="ECO:0000256" key="3">
    <source>
        <dbReference type="ARBA" id="ARBA00022448"/>
    </source>
</evidence>
<feature type="transmembrane region" description="Helical" evidence="8">
    <location>
        <begin position="357"/>
        <end position="377"/>
    </location>
</feature>
<reference evidence="9 10" key="1">
    <citation type="journal article" date="2015" name="Int. J. Syst. Evol. Microbiol.">
        <title>Amycolatopsis rhabdoformis sp. nov., an actinomycete isolated from a tropical forest soil.</title>
        <authorList>
            <person name="Souza W.R."/>
            <person name="Silva R.E."/>
            <person name="Goodfellow M."/>
            <person name="Busarakam K."/>
            <person name="Figueiro F.S."/>
            <person name="Ferreira D."/>
            <person name="Rodrigues-Filho E."/>
            <person name="Moraes L.A.B."/>
            <person name="Zucchi T.D."/>
        </authorList>
    </citation>
    <scope>NUCLEOTIDE SEQUENCE [LARGE SCALE GENOMIC DNA]</scope>
    <source>
        <strain evidence="9 10">NCIMB 14900</strain>
    </source>
</reference>
<dbReference type="Proteomes" id="UP001330812">
    <property type="component" value="Chromosome"/>
</dbReference>
<dbReference type="RefSeq" id="WP_326833712.1">
    <property type="nucleotide sequence ID" value="NZ_CP142149.1"/>
</dbReference>
<feature type="transmembrane region" description="Helical" evidence="8">
    <location>
        <begin position="231"/>
        <end position="254"/>
    </location>
</feature>
<comment type="similarity">
    <text evidence="2 7">Belongs to the sodium:solute symporter (SSF) (TC 2.A.21) family.</text>
</comment>
<evidence type="ECO:0000256" key="6">
    <source>
        <dbReference type="ARBA" id="ARBA00023136"/>
    </source>
</evidence>
<evidence type="ECO:0000256" key="2">
    <source>
        <dbReference type="ARBA" id="ARBA00006434"/>
    </source>
</evidence>
<feature type="transmembrane region" description="Helical" evidence="8">
    <location>
        <begin position="186"/>
        <end position="211"/>
    </location>
</feature>
<organism evidence="9 10">
    <name type="scientific">Amycolatopsis rhabdoformis</name>
    <dbReference type="NCBI Taxonomy" id="1448059"/>
    <lineage>
        <taxon>Bacteria</taxon>
        <taxon>Bacillati</taxon>
        <taxon>Actinomycetota</taxon>
        <taxon>Actinomycetes</taxon>
        <taxon>Pseudonocardiales</taxon>
        <taxon>Pseudonocardiaceae</taxon>
        <taxon>Amycolatopsis</taxon>
    </lineage>
</organism>
<name>A0ABZ1IAX8_9PSEU</name>
<evidence type="ECO:0000313" key="10">
    <source>
        <dbReference type="Proteomes" id="UP001330812"/>
    </source>
</evidence>
<evidence type="ECO:0000256" key="5">
    <source>
        <dbReference type="ARBA" id="ARBA00022989"/>
    </source>
</evidence>
<evidence type="ECO:0000256" key="4">
    <source>
        <dbReference type="ARBA" id="ARBA00022692"/>
    </source>
</evidence>
<keyword evidence="10" id="KW-1185">Reference proteome</keyword>
<proteinExistence type="inferred from homology"/>
<evidence type="ECO:0000256" key="7">
    <source>
        <dbReference type="RuleBase" id="RU362091"/>
    </source>
</evidence>
<feature type="transmembrane region" description="Helical" evidence="8">
    <location>
        <begin position="155"/>
        <end position="174"/>
    </location>
</feature>
<keyword evidence="4 8" id="KW-0812">Transmembrane</keyword>
<feature type="transmembrane region" description="Helical" evidence="8">
    <location>
        <begin position="314"/>
        <end position="337"/>
    </location>
</feature>
<comment type="subcellular location">
    <subcellularLocation>
        <location evidence="1">Membrane</location>
        <topology evidence="1">Multi-pass membrane protein</topology>
    </subcellularLocation>
</comment>
<dbReference type="Pfam" id="PF00474">
    <property type="entry name" value="SSF"/>
    <property type="match status" value="1"/>
</dbReference>
<evidence type="ECO:0000256" key="1">
    <source>
        <dbReference type="ARBA" id="ARBA00004141"/>
    </source>
</evidence>
<feature type="transmembrane region" description="Helical" evidence="8">
    <location>
        <begin position="63"/>
        <end position="89"/>
    </location>
</feature>
<keyword evidence="5 8" id="KW-1133">Transmembrane helix</keyword>
<dbReference type="PANTHER" id="PTHR48086">
    <property type="entry name" value="SODIUM/PROLINE SYMPORTER-RELATED"/>
    <property type="match status" value="1"/>
</dbReference>
<dbReference type="InterPro" id="IPR050277">
    <property type="entry name" value="Sodium:Solute_Symporter"/>
</dbReference>
<sequence>MILTFTLVGIVLIGVLGFVGRRKPAADLSEWTVGGRKFGALTMWFLQAGEVFTTFTFLGMAGLAFSGGVAAMYALPYVPIAYVVLFFLAKRLWRMGKERGYLTQGDFLEDRFSSKFLGTLSAVLGVIFVLPYLQLQITGLGLIVRLVTGDAASGNLSMVLGSVLIVAFVLWAGLRGVAATSYFKDAIMLVVLVVLIIAVPAHFAGGVSGVFHKIEQLHPEKLFIHAGSNDHTWFITSMLVSAIGVGLMTLPHSWPALMAARDPKVLRRNYTWMPIYELCLLLPMIIGFAAILVVNKTSDPNGVLLTLSKDALPGWVTGLVVVAATATAMVPAAGILIGISSLVARNIARVRGERKQFWINHGTVVLASAVALVLGIFRPDLLANLLLLTYSGSVQLAPANLLGFLKKVPVGKGPVLAGLIAGEIVVIWLTFFDPKFAGTVNVGLIGLAANVVVLALATVIERAVSRPGVPVKTGEPV</sequence>
<keyword evidence="3" id="KW-0813">Transport</keyword>
<feature type="transmembrane region" description="Helical" evidence="8">
    <location>
        <begin position="383"/>
        <end position="403"/>
    </location>
</feature>
<dbReference type="InterPro" id="IPR001734">
    <property type="entry name" value="Na/solute_symporter"/>
</dbReference>
<feature type="transmembrane region" description="Helical" evidence="8">
    <location>
        <begin position="415"/>
        <end position="432"/>
    </location>
</feature>
<dbReference type="InterPro" id="IPR038377">
    <property type="entry name" value="Na/Glc_symporter_sf"/>
</dbReference>
<feature type="transmembrane region" description="Helical" evidence="8">
    <location>
        <begin position="275"/>
        <end position="294"/>
    </location>
</feature>
<accession>A0ABZ1IAX8</accession>
<dbReference type="PROSITE" id="PS50283">
    <property type="entry name" value="NA_SOLUT_SYMP_3"/>
    <property type="match status" value="1"/>
</dbReference>
<feature type="transmembrane region" description="Helical" evidence="8">
    <location>
        <begin position="438"/>
        <end position="460"/>
    </location>
</feature>
<gene>
    <name evidence="9" type="ORF">VSH64_01940</name>
</gene>
<feature type="transmembrane region" description="Helical" evidence="8">
    <location>
        <begin position="116"/>
        <end position="135"/>
    </location>
</feature>
<evidence type="ECO:0000256" key="8">
    <source>
        <dbReference type="SAM" id="Phobius"/>
    </source>
</evidence>
<protein>
    <submittedName>
        <fullName evidence="9">Sodium:solute symporter family protein</fullName>
    </submittedName>
</protein>
<keyword evidence="6 8" id="KW-0472">Membrane</keyword>
<evidence type="ECO:0000313" key="9">
    <source>
        <dbReference type="EMBL" id="WSE30896.1"/>
    </source>
</evidence>